<dbReference type="VEuPathDB" id="FungiDB:PYU1_G013347"/>
<dbReference type="EnsemblProtists" id="PYU1_T013376">
    <property type="protein sequence ID" value="PYU1_T013376"/>
    <property type="gene ID" value="PYU1_G013347"/>
</dbReference>
<dbReference type="InParanoid" id="K3X827"/>
<protein>
    <submittedName>
        <fullName evidence="2">Uncharacterized protein</fullName>
    </submittedName>
</protein>
<proteinExistence type="predicted"/>
<dbReference type="Proteomes" id="UP000019132">
    <property type="component" value="Unassembled WGS sequence"/>
</dbReference>
<organism evidence="2 3">
    <name type="scientific">Globisporangium ultimum (strain ATCC 200006 / CBS 805.95 / DAOM BR144)</name>
    <name type="common">Pythium ultimum</name>
    <dbReference type="NCBI Taxonomy" id="431595"/>
    <lineage>
        <taxon>Eukaryota</taxon>
        <taxon>Sar</taxon>
        <taxon>Stramenopiles</taxon>
        <taxon>Oomycota</taxon>
        <taxon>Peronosporomycetes</taxon>
        <taxon>Pythiales</taxon>
        <taxon>Pythiaceae</taxon>
        <taxon>Globisporangium</taxon>
    </lineage>
</organism>
<feature type="region of interest" description="Disordered" evidence="1">
    <location>
        <begin position="61"/>
        <end position="103"/>
    </location>
</feature>
<dbReference type="HOGENOM" id="CLU_2269203_0_0_1"/>
<evidence type="ECO:0000256" key="1">
    <source>
        <dbReference type="SAM" id="MobiDB-lite"/>
    </source>
</evidence>
<reference evidence="3" key="1">
    <citation type="journal article" date="2010" name="Genome Biol.">
        <title>Genome sequence of the necrotrophic plant pathogen Pythium ultimum reveals original pathogenicity mechanisms and effector repertoire.</title>
        <authorList>
            <person name="Levesque C.A."/>
            <person name="Brouwer H."/>
            <person name="Cano L."/>
            <person name="Hamilton J.P."/>
            <person name="Holt C."/>
            <person name="Huitema E."/>
            <person name="Raffaele S."/>
            <person name="Robideau G.P."/>
            <person name="Thines M."/>
            <person name="Win J."/>
            <person name="Zerillo M.M."/>
            <person name="Beakes G.W."/>
            <person name="Boore J.L."/>
            <person name="Busam D."/>
            <person name="Dumas B."/>
            <person name="Ferriera S."/>
            <person name="Fuerstenberg S.I."/>
            <person name="Gachon C.M."/>
            <person name="Gaulin E."/>
            <person name="Govers F."/>
            <person name="Grenville-Briggs L."/>
            <person name="Horner N."/>
            <person name="Hostetler J."/>
            <person name="Jiang R.H."/>
            <person name="Johnson J."/>
            <person name="Krajaejun T."/>
            <person name="Lin H."/>
            <person name="Meijer H.J."/>
            <person name="Moore B."/>
            <person name="Morris P."/>
            <person name="Phuntmart V."/>
            <person name="Puiu D."/>
            <person name="Shetty J."/>
            <person name="Stajich J.E."/>
            <person name="Tripathy S."/>
            <person name="Wawra S."/>
            <person name="van West P."/>
            <person name="Whitty B.R."/>
            <person name="Coutinho P.M."/>
            <person name="Henrissat B."/>
            <person name="Martin F."/>
            <person name="Thomas P.D."/>
            <person name="Tyler B.M."/>
            <person name="De Vries R.P."/>
            <person name="Kamoun S."/>
            <person name="Yandell M."/>
            <person name="Tisserat N."/>
            <person name="Buell C.R."/>
        </authorList>
    </citation>
    <scope>NUCLEOTIDE SEQUENCE</scope>
    <source>
        <strain evidence="3">DAOM:BR144</strain>
    </source>
</reference>
<feature type="compositionally biased region" description="Low complexity" evidence="1">
    <location>
        <begin position="73"/>
        <end position="85"/>
    </location>
</feature>
<accession>K3X827</accession>
<sequence>MYAPSCKVWEATGGKMTYDKAKCIGKKRLTFYWLATFNVPFQLYTDCAPLQGTTAGNSTAVVPTPAKAPAPKPTAKTPAGKTSTSVVGEAAAKSPSCKRRAKE</sequence>
<reference evidence="3" key="2">
    <citation type="submission" date="2010-04" db="EMBL/GenBank/DDBJ databases">
        <authorList>
            <person name="Buell R."/>
            <person name="Hamilton J."/>
            <person name="Hostetler J."/>
        </authorList>
    </citation>
    <scope>NUCLEOTIDE SEQUENCE [LARGE SCALE GENOMIC DNA]</scope>
    <source>
        <strain evidence="3">DAOM:BR144</strain>
    </source>
</reference>
<keyword evidence="3" id="KW-1185">Reference proteome</keyword>
<evidence type="ECO:0000313" key="2">
    <source>
        <dbReference type="EnsemblProtists" id="PYU1_T013376"/>
    </source>
</evidence>
<reference evidence="2" key="3">
    <citation type="submission" date="2015-02" db="UniProtKB">
        <authorList>
            <consortium name="EnsemblProtists"/>
        </authorList>
    </citation>
    <scope>IDENTIFICATION</scope>
    <source>
        <strain evidence="2">DAOM BR144</strain>
    </source>
</reference>
<dbReference type="EMBL" id="GL376609">
    <property type="status" value="NOT_ANNOTATED_CDS"/>
    <property type="molecule type" value="Genomic_DNA"/>
</dbReference>
<name>K3X827_GLOUD</name>
<dbReference type="AlphaFoldDB" id="K3X827"/>
<evidence type="ECO:0000313" key="3">
    <source>
        <dbReference type="Proteomes" id="UP000019132"/>
    </source>
</evidence>